<dbReference type="STRING" id="304371.MCP_0464"/>
<dbReference type="AlphaFoldDB" id="D1YVR4"/>
<sequence length="188" mass="20909">MLDITVLSDSKSRAFEQFFDAYGFSCQQMVPALFGTPYCQPSKLLIIPSAFAVRQYYRMLPALEGCRGRIEEFVERGGIVLAYGAGIEGYKYGWLPGAPVYHHIFKIGEQFRQSEVRLLRSACPEGLTFEPGPRNCDAYFTGFNGDVAMATGDGRAVMVHKSLGKGHVIVSGIFDYPDEKLLKRACSR</sequence>
<accession>D1YVR4</accession>
<organism evidence="1 2">
    <name type="scientific">Methanocella paludicola (strain DSM 17711 / JCM 13418 / NBRC 101707 / SANAE)</name>
    <dbReference type="NCBI Taxonomy" id="304371"/>
    <lineage>
        <taxon>Archaea</taxon>
        <taxon>Methanobacteriati</taxon>
        <taxon>Methanobacteriota</taxon>
        <taxon>Stenosarchaea group</taxon>
        <taxon>Methanomicrobia</taxon>
        <taxon>Methanocellales</taxon>
        <taxon>Methanocellaceae</taxon>
        <taxon>Methanocella</taxon>
    </lineage>
</organism>
<dbReference type="OrthoDB" id="130109at2157"/>
<reference evidence="1 2" key="2">
    <citation type="journal article" date="2008" name="Int. J. Syst. Evol. Microbiol.">
        <title>Methanocella paludicola gen. nov., sp. nov., a methane-producing archaeon, the first isolate of the lineage 'Rice Cluster I', and proposal of the new archaeal order Methanocellales ord. nov.</title>
        <authorList>
            <person name="Sakai S."/>
            <person name="Imachi H."/>
            <person name="Hanada S."/>
            <person name="Ohashi A."/>
            <person name="Harada H."/>
            <person name="Kamagata Y."/>
        </authorList>
    </citation>
    <scope>NUCLEOTIDE SEQUENCE [LARGE SCALE GENOMIC DNA]</scope>
    <source>
        <strain evidence="2">DSM 17711 / JCM 13418 / NBRC 101707 / SANAE</strain>
    </source>
</reference>
<dbReference type="RefSeq" id="WP_012899216.1">
    <property type="nucleotide sequence ID" value="NC_013665.1"/>
</dbReference>
<evidence type="ECO:0000313" key="2">
    <source>
        <dbReference type="Proteomes" id="UP000001882"/>
    </source>
</evidence>
<proteinExistence type="predicted"/>
<dbReference type="KEGG" id="mpd:MCP_0464"/>
<protein>
    <recommendedName>
        <fullName evidence="3">Glutamine amidotransferase domain-containing protein</fullName>
    </recommendedName>
</protein>
<dbReference type="InParanoid" id="D1YVR4"/>
<dbReference type="EMBL" id="AP011532">
    <property type="protein sequence ID" value="BAI60536.1"/>
    <property type="molecule type" value="Genomic_DNA"/>
</dbReference>
<dbReference type="Proteomes" id="UP000001882">
    <property type="component" value="Chromosome"/>
</dbReference>
<reference evidence="2" key="3">
    <citation type="journal article" date="2011" name="PLoS ONE">
        <title>Genome sequence of a mesophilic hydrogenotrophic methanogen Methanocella paludicola, the first cultivated representative of the order Methanocellales.</title>
        <authorList>
            <person name="Sakai S."/>
            <person name="Takaki Y."/>
            <person name="Shimamura S."/>
            <person name="Sekine M."/>
            <person name="Tajima T."/>
            <person name="Kosugi H."/>
            <person name="Ichikawa N."/>
            <person name="Tasumi E."/>
            <person name="Hiraki A.T."/>
            <person name="Shimizu A."/>
            <person name="Kato Y."/>
            <person name="Nishiko R."/>
            <person name="Mori K."/>
            <person name="Fujita N."/>
            <person name="Imachi H."/>
            <person name="Takai K."/>
        </authorList>
    </citation>
    <scope>NUCLEOTIDE SEQUENCE [LARGE SCALE GENOMIC DNA]</scope>
    <source>
        <strain evidence="2">DSM 17711 / JCM 13418 / NBRC 101707 / SANAE</strain>
    </source>
</reference>
<evidence type="ECO:0000313" key="1">
    <source>
        <dbReference type="EMBL" id="BAI60536.1"/>
    </source>
</evidence>
<gene>
    <name evidence="1" type="ordered locus">MCP_0464</name>
</gene>
<keyword evidence="2" id="KW-1185">Reference proteome</keyword>
<reference evidence="1 2" key="1">
    <citation type="journal article" date="2007" name="Appl. Environ. Microbiol.">
        <title>Isolation of key methanogens for global methane emission from rice paddy fields: a novel isolate affiliated with the clone cluster rice cluster I.</title>
        <authorList>
            <person name="Sakai S."/>
            <person name="Imachi H."/>
            <person name="Sekiguchi Y."/>
            <person name="Ohashi A."/>
            <person name="Harada H."/>
            <person name="Kamagata Y."/>
        </authorList>
    </citation>
    <scope>NUCLEOTIDE SEQUENCE [LARGE SCALE GENOMIC DNA]</scope>
    <source>
        <strain evidence="2">DSM 17711 / JCM 13418 / NBRC 101707 / SANAE</strain>
    </source>
</reference>
<dbReference type="eggNOG" id="arCOG04998">
    <property type="taxonomic scope" value="Archaea"/>
</dbReference>
<dbReference type="GeneID" id="8680555"/>
<evidence type="ECO:0008006" key="3">
    <source>
        <dbReference type="Google" id="ProtNLM"/>
    </source>
</evidence>
<name>D1YVR4_METPS</name>